<keyword evidence="7 9" id="KW-0819">tRNA processing</keyword>
<dbReference type="GO" id="GO:0141101">
    <property type="term" value="F:tRNA(Ser) (uridine(44)-2'-O-)-methyltransferase activity"/>
    <property type="evidence" value="ECO:0007669"/>
    <property type="project" value="UniProtKB-EC"/>
</dbReference>
<evidence type="ECO:0000256" key="4">
    <source>
        <dbReference type="ARBA" id="ARBA00022603"/>
    </source>
</evidence>
<gene>
    <name evidence="10" type="ORF">BSL78_12995</name>
</gene>
<keyword evidence="4 9" id="KW-0489">Methyltransferase</keyword>
<keyword evidence="5 9" id="KW-0808">Transferase</keyword>
<comment type="function">
    <text evidence="9">Adenosyl-L-methionine (AdoMet)-dependent tRNA (uracil-O(2)-)-methyltransferase.</text>
</comment>
<evidence type="ECO:0000256" key="3">
    <source>
        <dbReference type="ARBA" id="ARBA00022490"/>
    </source>
</evidence>
<accession>A0A2G8KQ31</accession>
<reference evidence="10 11" key="1">
    <citation type="journal article" date="2017" name="PLoS Biol.">
        <title>The sea cucumber genome provides insights into morphological evolution and visceral regeneration.</title>
        <authorList>
            <person name="Zhang X."/>
            <person name="Sun L."/>
            <person name="Yuan J."/>
            <person name="Sun Y."/>
            <person name="Gao Y."/>
            <person name="Zhang L."/>
            <person name="Li S."/>
            <person name="Dai H."/>
            <person name="Hamel J.F."/>
            <person name="Liu C."/>
            <person name="Yu Y."/>
            <person name="Liu S."/>
            <person name="Lin W."/>
            <person name="Guo K."/>
            <person name="Jin S."/>
            <person name="Xu P."/>
            <person name="Storey K.B."/>
            <person name="Huan P."/>
            <person name="Zhang T."/>
            <person name="Zhou Y."/>
            <person name="Zhang J."/>
            <person name="Lin C."/>
            <person name="Li X."/>
            <person name="Xing L."/>
            <person name="Huo D."/>
            <person name="Sun M."/>
            <person name="Wang L."/>
            <person name="Mercier A."/>
            <person name="Li F."/>
            <person name="Yang H."/>
            <person name="Xiang J."/>
        </authorList>
    </citation>
    <scope>NUCLEOTIDE SEQUENCE [LARGE SCALE GENOMIC DNA]</scope>
    <source>
        <strain evidence="10">Shaxun</strain>
        <tissue evidence="10">Muscle</tissue>
    </source>
</reference>
<dbReference type="GO" id="GO:0030488">
    <property type="term" value="P:tRNA methylation"/>
    <property type="evidence" value="ECO:0007669"/>
    <property type="project" value="UniProtKB-UniRule"/>
</dbReference>
<protein>
    <recommendedName>
        <fullName evidence="9">tRNA (uracil-O(2)-)-methyltransferase</fullName>
        <ecNumber evidence="9">2.1.1.211</ecNumber>
    </recommendedName>
</protein>
<dbReference type="Pfam" id="PF07757">
    <property type="entry name" value="AdoMet_MTase"/>
    <property type="match status" value="1"/>
</dbReference>
<dbReference type="EC" id="2.1.1.211" evidence="9"/>
<dbReference type="InterPro" id="IPR011671">
    <property type="entry name" value="tRNA_uracil_MeTrfase"/>
</dbReference>
<dbReference type="GO" id="GO:0005737">
    <property type="term" value="C:cytoplasm"/>
    <property type="evidence" value="ECO:0007669"/>
    <property type="project" value="UniProtKB-SubCell"/>
</dbReference>
<evidence type="ECO:0000313" key="11">
    <source>
        <dbReference type="Proteomes" id="UP000230750"/>
    </source>
</evidence>
<dbReference type="AlphaFoldDB" id="A0A2G8KQ31"/>
<evidence type="ECO:0000256" key="1">
    <source>
        <dbReference type="ARBA" id="ARBA00004496"/>
    </source>
</evidence>
<dbReference type="Proteomes" id="UP000230750">
    <property type="component" value="Unassembled WGS sequence"/>
</dbReference>
<evidence type="ECO:0000256" key="8">
    <source>
        <dbReference type="ARBA" id="ARBA00047957"/>
    </source>
</evidence>
<dbReference type="PANTHER" id="PTHR21210">
    <property type="entry name" value="TRNA (URACIL-O(2)-)-METHYLTRANSFERASE-RELATED"/>
    <property type="match status" value="1"/>
</dbReference>
<comment type="similarity">
    <text evidence="2 9">Belongs to the TRM44 family.</text>
</comment>
<sequence length="188" mass="21746">MEAFHQLVLIDETACEVFFIRLNKAKPYFPEDINQSWSYSVSCNVQSQQILITTSELYEKQHPVSALPVLTPPSKEWLFSNLATKLVKWTNEIDPELPLHVKKSVISMERYSKVHAYIKTKYATNIIKIWPECTDPQKFVYEDISIAAYLIVLWEEERQRKNLLNKQSFVDLGCGNGLLVHILNSEGV</sequence>
<evidence type="ECO:0000256" key="9">
    <source>
        <dbReference type="RuleBase" id="RU368004"/>
    </source>
</evidence>
<proteinExistence type="inferred from homology"/>
<dbReference type="EMBL" id="MRZV01000433">
    <property type="protein sequence ID" value="PIK50122.1"/>
    <property type="molecule type" value="Genomic_DNA"/>
</dbReference>
<evidence type="ECO:0000256" key="2">
    <source>
        <dbReference type="ARBA" id="ARBA00009056"/>
    </source>
</evidence>
<dbReference type="PANTHER" id="PTHR21210:SF0">
    <property type="entry name" value="TRNA (URACIL-O(2)-)-METHYLTRANSFERASE-RELATED"/>
    <property type="match status" value="1"/>
</dbReference>
<keyword evidence="11" id="KW-1185">Reference proteome</keyword>
<keyword evidence="6 9" id="KW-0949">S-adenosyl-L-methionine</keyword>
<name>A0A2G8KQ31_STIJA</name>
<dbReference type="OrthoDB" id="10047021at2759"/>
<evidence type="ECO:0000256" key="7">
    <source>
        <dbReference type="ARBA" id="ARBA00022694"/>
    </source>
</evidence>
<comment type="subcellular location">
    <subcellularLocation>
        <location evidence="1 9">Cytoplasm</location>
    </subcellularLocation>
</comment>
<comment type="catalytic activity">
    <reaction evidence="8 9">
        <text>uridine(44) in tRNA(Ser) + S-adenosyl-L-methionine = 2'-O-methyluridine(44) in tRNA(Ser) + S-adenosyl-L-homocysteine + H(+)</text>
        <dbReference type="Rhea" id="RHEA:43100"/>
        <dbReference type="Rhea" id="RHEA-COMP:10339"/>
        <dbReference type="Rhea" id="RHEA-COMP:10340"/>
        <dbReference type="ChEBI" id="CHEBI:15378"/>
        <dbReference type="ChEBI" id="CHEBI:57856"/>
        <dbReference type="ChEBI" id="CHEBI:59789"/>
        <dbReference type="ChEBI" id="CHEBI:65315"/>
        <dbReference type="ChEBI" id="CHEBI:74478"/>
        <dbReference type="EC" id="2.1.1.211"/>
    </reaction>
</comment>
<evidence type="ECO:0000313" key="10">
    <source>
        <dbReference type="EMBL" id="PIK50122.1"/>
    </source>
</evidence>
<evidence type="ECO:0000256" key="5">
    <source>
        <dbReference type="ARBA" id="ARBA00022679"/>
    </source>
</evidence>
<evidence type="ECO:0000256" key="6">
    <source>
        <dbReference type="ARBA" id="ARBA00022691"/>
    </source>
</evidence>
<comment type="caution">
    <text evidence="10">The sequence shown here is derived from an EMBL/GenBank/DDBJ whole genome shotgun (WGS) entry which is preliminary data.</text>
</comment>
<dbReference type="STRING" id="307972.A0A2G8KQ31"/>
<organism evidence="10 11">
    <name type="scientific">Stichopus japonicus</name>
    <name type="common">Sea cucumber</name>
    <dbReference type="NCBI Taxonomy" id="307972"/>
    <lineage>
        <taxon>Eukaryota</taxon>
        <taxon>Metazoa</taxon>
        <taxon>Echinodermata</taxon>
        <taxon>Eleutherozoa</taxon>
        <taxon>Echinozoa</taxon>
        <taxon>Holothuroidea</taxon>
        <taxon>Aspidochirotacea</taxon>
        <taxon>Aspidochirotida</taxon>
        <taxon>Stichopodidae</taxon>
        <taxon>Apostichopus</taxon>
    </lineage>
</organism>
<keyword evidence="3 9" id="KW-0963">Cytoplasm</keyword>